<dbReference type="InterPro" id="IPR027450">
    <property type="entry name" value="AlkB-like"/>
</dbReference>
<comment type="cofactor">
    <cofactor evidence="5">
        <name>Fe(2+)</name>
        <dbReference type="ChEBI" id="CHEBI:29033"/>
    </cofactor>
    <text evidence="5">Binds 1 Fe(2+) ion per subunit.</text>
</comment>
<evidence type="ECO:0000256" key="2">
    <source>
        <dbReference type="ARBA" id="ARBA00022964"/>
    </source>
</evidence>
<feature type="compositionally biased region" description="Basic and acidic residues" evidence="6">
    <location>
        <begin position="38"/>
        <end position="47"/>
    </location>
</feature>
<dbReference type="OrthoDB" id="6614653at2759"/>
<name>A0A4U0X5V0_9PEZI</name>
<dbReference type="Gene3D" id="2.60.120.590">
    <property type="entry name" value="Alpha-ketoglutarate-dependent dioxygenase AlkB-like"/>
    <property type="match status" value="1"/>
</dbReference>
<feature type="binding site" evidence="5">
    <location>
        <position position="365"/>
    </location>
    <ligand>
        <name>Fe cation</name>
        <dbReference type="ChEBI" id="CHEBI:24875"/>
        <note>catalytic</note>
    </ligand>
</feature>
<sequence length="450" mass="48788">MYVSARGQVEFPPGYTPPNLPHDDDDSRPAKRQRKSRVMSERKDLDAHDKAPDSVKIWYKRWQRMESAAFNTRFDIIDCGSDPDGKTFPKHMLREVSEPGFADVGKVFGEFMGGDSDVGHGLKTPRVFEVKSMPGLLIYPNILPQPLQLRLLDNLLHRDLSNPQHQTNVHLHYNVPYGAPQPHASGHNASFFDPSARTLPIKPKTSHTALDVPRMLDKKLRWMTLGGQYDWTSKTYPARPPPPFPEDVKNLVQGLFPMKAEAAIVNLYSPGDTLSAHRDVSEACAQPLVSISLGCEAIFIAAIEDEPAPSSATAVSGDPAAPPPATTATSTKGGRGGLGKLRSAVLRLRSGDAVLMSGEARYAWHGVPRVAANTCPGFMRSWPAGTESVDGVEEDRYEGYRGWMAGKRVNLNVRQMFADIAAEGEGVGGGDVDVLAAMGKGTVAGAEAGA</sequence>
<dbReference type="PANTHER" id="PTHR16557">
    <property type="entry name" value="ALKYLATED DNA REPAIR PROTEIN ALKB-RELATED"/>
    <property type="match status" value="1"/>
</dbReference>
<dbReference type="AlphaFoldDB" id="A0A4U0X5V0"/>
<dbReference type="GO" id="GO:0005634">
    <property type="term" value="C:nucleus"/>
    <property type="evidence" value="ECO:0007669"/>
    <property type="project" value="TreeGrafter"/>
</dbReference>
<gene>
    <name evidence="8" type="ORF">B0A55_06727</name>
</gene>
<dbReference type="PROSITE" id="PS51471">
    <property type="entry name" value="FE2OG_OXY"/>
    <property type="match status" value="1"/>
</dbReference>
<reference evidence="8 9" key="1">
    <citation type="submission" date="2017-03" db="EMBL/GenBank/DDBJ databases">
        <title>Genomes of endolithic fungi from Antarctica.</title>
        <authorList>
            <person name="Coleine C."/>
            <person name="Masonjones S."/>
            <person name="Stajich J.E."/>
        </authorList>
    </citation>
    <scope>NUCLEOTIDE SEQUENCE [LARGE SCALE GENOMIC DNA]</scope>
    <source>
        <strain evidence="8 9">CCFEE 5184</strain>
    </source>
</reference>
<keyword evidence="2" id="KW-0223">Dioxygenase</keyword>
<dbReference type="Proteomes" id="UP000309340">
    <property type="component" value="Unassembled WGS sequence"/>
</dbReference>
<evidence type="ECO:0000313" key="9">
    <source>
        <dbReference type="Proteomes" id="UP000309340"/>
    </source>
</evidence>
<feature type="domain" description="Fe2OG dioxygenase" evidence="7">
    <location>
        <begin position="259"/>
        <end position="417"/>
    </location>
</feature>
<proteinExistence type="predicted"/>
<evidence type="ECO:0000256" key="5">
    <source>
        <dbReference type="PIRSR" id="PIRSR604574-2"/>
    </source>
</evidence>
<keyword evidence="3" id="KW-0560">Oxidoreductase</keyword>
<feature type="binding site" evidence="5">
    <location>
        <position position="279"/>
    </location>
    <ligand>
        <name>Fe cation</name>
        <dbReference type="ChEBI" id="CHEBI:24875"/>
        <note>catalytic</note>
    </ligand>
</feature>
<evidence type="ECO:0000256" key="4">
    <source>
        <dbReference type="ARBA" id="ARBA00023004"/>
    </source>
</evidence>
<accession>A0A4U0X5V0</accession>
<dbReference type="Pfam" id="PF13532">
    <property type="entry name" value="2OG-FeII_Oxy_2"/>
    <property type="match status" value="1"/>
</dbReference>
<dbReference type="InterPro" id="IPR005123">
    <property type="entry name" value="Oxoglu/Fe-dep_dioxygenase_dom"/>
</dbReference>
<dbReference type="PANTHER" id="PTHR16557:SF2">
    <property type="entry name" value="NUCLEIC ACID DIOXYGENASE ALKBH1"/>
    <property type="match status" value="1"/>
</dbReference>
<keyword evidence="4 5" id="KW-0408">Iron</keyword>
<dbReference type="GO" id="GO:0046872">
    <property type="term" value="F:metal ion binding"/>
    <property type="evidence" value="ECO:0007669"/>
    <property type="project" value="UniProtKB-KW"/>
</dbReference>
<dbReference type="EMBL" id="NAJQ01000429">
    <property type="protein sequence ID" value="TKA69845.1"/>
    <property type="molecule type" value="Genomic_DNA"/>
</dbReference>
<dbReference type="InterPro" id="IPR037151">
    <property type="entry name" value="AlkB-like_sf"/>
</dbReference>
<dbReference type="STRING" id="329884.A0A4U0X5V0"/>
<evidence type="ECO:0000256" key="1">
    <source>
        <dbReference type="ARBA" id="ARBA00022723"/>
    </source>
</evidence>
<evidence type="ECO:0000256" key="3">
    <source>
        <dbReference type="ARBA" id="ARBA00023002"/>
    </source>
</evidence>
<dbReference type="SUPFAM" id="SSF51197">
    <property type="entry name" value="Clavaminate synthase-like"/>
    <property type="match status" value="1"/>
</dbReference>
<feature type="region of interest" description="Disordered" evidence="6">
    <location>
        <begin position="310"/>
        <end position="338"/>
    </location>
</feature>
<keyword evidence="1 5" id="KW-0479">Metal-binding</keyword>
<comment type="caution">
    <text evidence="8">The sequence shown here is derived from an EMBL/GenBank/DDBJ whole genome shotgun (WGS) entry which is preliminary data.</text>
</comment>
<feature type="region of interest" description="Disordered" evidence="6">
    <location>
        <begin position="1"/>
        <end position="47"/>
    </location>
</feature>
<keyword evidence="9" id="KW-1185">Reference proteome</keyword>
<dbReference type="GO" id="GO:0051213">
    <property type="term" value="F:dioxygenase activity"/>
    <property type="evidence" value="ECO:0007669"/>
    <property type="project" value="UniProtKB-KW"/>
</dbReference>
<evidence type="ECO:0000259" key="7">
    <source>
        <dbReference type="PROSITE" id="PS51471"/>
    </source>
</evidence>
<evidence type="ECO:0000313" key="8">
    <source>
        <dbReference type="EMBL" id="TKA69845.1"/>
    </source>
</evidence>
<dbReference type="InterPro" id="IPR004574">
    <property type="entry name" value="Alkb"/>
</dbReference>
<protein>
    <recommendedName>
        <fullName evidence="7">Fe2OG dioxygenase domain-containing protein</fullName>
    </recommendedName>
</protein>
<organism evidence="8 9">
    <name type="scientific">Friedmanniomyces simplex</name>
    <dbReference type="NCBI Taxonomy" id="329884"/>
    <lineage>
        <taxon>Eukaryota</taxon>
        <taxon>Fungi</taxon>
        <taxon>Dikarya</taxon>
        <taxon>Ascomycota</taxon>
        <taxon>Pezizomycotina</taxon>
        <taxon>Dothideomycetes</taxon>
        <taxon>Dothideomycetidae</taxon>
        <taxon>Mycosphaerellales</taxon>
        <taxon>Teratosphaeriaceae</taxon>
        <taxon>Friedmanniomyces</taxon>
    </lineage>
</organism>
<feature type="binding site" evidence="5">
    <location>
        <position position="277"/>
    </location>
    <ligand>
        <name>Fe cation</name>
        <dbReference type="ChEBI" id="CHEBI:24875"/>
        <note>catalytic</note>
    </ligand>
</feature>
<evidence type="ECO:0000256" key="6">
    <source>
        <dbReference type="SAM" id="MobiDB-lite"/>
    </source>
</evidence>
<dbReference type="GO" id="GO:0005737">
    <property type="term" value="C:cytoplasm"/>
    <property type="evidence" value="ECO:0007669"/>
    <property type="project" value="TreeGrafter"/>
</dbReference>